<name>A0AA37IM84_9BURK</name>
<gene>
    <name evidence="1" type="ORF">CBA19CS42_30435</name>
</gene>
<comment type="caution">
    <text evidence="1">The sequence shown here is derived from an EMBL/GenBank/DDBJ whole genome shotgun (WGS) entry which is preliminary data.</text>
</comment>
<evidence type="ECO:0000313" key="1">
    <source>
        <dbReference type="EMBL" id="GJH28925.1"/>
    </source>
</evidence>
<organism evidence="1 2">
    <name type="scientific">Caballeronia novacaledonica</name>
    <dbReference type="NCBI Taxonomy" id="1544861"/>
    <lineage>
        <taxon>Bacteria</taxon>
        <taxon>Pseudomonadati</taxon>
        <taxon>Pseudomonadota</taxon>
        <taxon>Betaproteobacteria</taxon>
        <taxon>Burkholderiales</taxon>
        <taxon>Burkholderiaceae</taxon>
        <taxon>Caballeronia</taxon>
    </lineage>
</organism>
<dbReference type="RefSeq" id="WP_238215945.1">
    <property type="nucleotide sequence ID" value="NZ_BPUS01000018.1"/>
</dbReference>
<reference evidence="1" key="1">
    <citation type="submission" date="2022-09" db="EMBL/GenBank/DDBJ databases">
        <title>Isolation and characterization of 3-chlorobenzoate degrading bacteria from soils in Shizuoka.</title>
        <authorList>
            <person name="Ifat A."/>
            <person name="Ogawa N."/>
            <person name="Kimbara K."/>
            <person name="Moriuchi R."/>
            <person name="Dohra H."/>
            <person name="Shintani M."/>
        </authorList>
    </citation>
    <scope>NUCLEOTIDE SEQUENCE</scope>
    <source>
        <strain evidence="1">19CS4-2</strain>
    </source>
</reference>
<evidence type="ECO:0000313" key="2">
    <source>
        <dbReference type="Proteomes" id="UP001055111"/>
    </source>
</evidence>
<dbReference type="Proteomes" id="UP001055111">
    <property type="component" value="Unassembled WGS sequence"/>
</dbReference>
<sequence length="91" mass="10361">MFKLFSENRVPVRGYATQTVSLYLFNIVADEDGEFSVAVRCAARQLNTLIEQAKHDGVLADGRMEEAITDTFNRHSARSAVRIRWVSKRKT</sequence>
<accession>A0AA37IM84</accession>
<protein>
    <submittedName>
        <fullName evidence="1">Uncharacterized protein</fullName>
    </submittedName>
</protein>
<dbReference type="EMBL" id="BPUS01000018">
    <property type="protein sequence ID" value="GJH28925.1"/>
    <property type="molecule type" value="Genomic_DNA"/>
</dbReference>
<proteinExistence type="predicted"/>
<dbReference type="AlphaFoldDB" id="A0AA37IM84"/>